<protein>
    <submittedName>
        <fullName evidence="6">Uncharacterized protein</fullName>
    </submittedName>
</protein>
<keyword evidence="4" id="KW-0143">Chaperone</keyword>
<organism evidence="6 8">
    <name type="scientific">Tritrichomonas musculus</name>
    <dbReference type="NCBI Taxonomy" id="1915356"/>
    <lineage>
        <taxon>Eukaryota</taxon>
        <taxon>Metamonada</taxon>
        <taxon>Parabasalia</taxon>
        <taxon>Tritrichomonadida</taxon>
        <taxon>Tritrichomonadidae</taxon>
        <taxon>Tritrichomonas</taxon>
    </lineage>
</organism>
<keyword evidence="3" id="KW-0067">ATP-binding</keyword>
<dbReference type="Gene3D" id="3.30.230.80">
    <property type="match status" value="1"/>
</dbReference>
<dbReference type="InterPro" id="IPR001404">
    <property type="entry name" value="Hsp90_fam"/>
</dbReference>
<dbReference type="InterPro" id="IPR037196">
    <property type="entry name" value="HSP90_C"/>
</dbReference>
<dbReference type="Gene3D" id="3.30.565.10">
    <property type="entry name" value="Histidine kinase-like ATPase, C-terminal domain"/>
    <property type="match status" value="1"/>
</dbReference>
<dbReference type="SUPFAM" id="SSF55874">
    <property type="entry name" value="ATPase domain of HSP90 chaperone/DNA topoisomerase II/histidine kinase"/>
    <property type="match status" value="1"/>
</dbReference>
<proteinExistence type="inferred from homology"/>
<feature type="region of interest" description="Disordered" evidence="5">
    <location>
        <begin position="683"/>
        <end position="714"/>
    </location>
</feature>
<evidence type="ECO:0000256" key="4">
    <source>
        <dbReference type="ARBA" id="ARBA00023186"/>
    </source>
</evidence>
<reference evidence="6 8" key="1">
    <citation type="submission" date="2024-04" db="EMBL/GenBank/DDBJ databases">
        <title>Tritrichomonas musculus Genome.</title>
        <authorList>
            <person name="Alves-Ferreira E."/>
            <person name="Grigg M."/>
            <person name="Lorenzi H."/>
            <person name="Galac M."/>
        </authorList>
    </citation>
    <scope>NUCLEOTIDE SEQUENCE [LARGE SCALE GENOMIC DNA]</scope>
    <source>
        <strain evidence="6 8">EAF2021</strain>
    </source>
</reference>
<gene>
    <name evidence="6" type="ORF">M9Y10_009541</name>
    <name evidence="7" type="ORF">M9Y10_009592</name>
</gene>
<evidence type="ECO:0000256" key="2">
    <source>
        <dbReference type="ARBA" id="ARBA00022741"/>
    </source>
</evidence>
<dbReference type="CDD" id="cd16927">
    <property type="entry name" value="HATPase_Hsp90-like"/>
    <property type="match status" value="1"/>
</dbReference>
<feature type="compositionally biased region" description="Acidic residues" evidence="5">
    <location>
        <begin position="219"/>
        <end position="248"/>
    </location>
</feature>
<keyword evidence="8" id="KW-1185">Reference proteome</keyword>
<dbReference type="EMBL" id="JAPFFF010000015">
    <property type="protein sequence ID" value="KAK8866626.1"/>
    <property type="molecule type" value="Genomic_DNA"/>
</dbReference>
<dbReference type="PROSITE" id="PS00298">
    <property type="entry name" value="HSP90"/>
    <property type="match status" value="1"/>
</dbReference>
<evidence type="ECO:0000256" key="3">
    <source>
        <dbReference type="ARBA" id="ARBA00022840"/>
    </source>
</evidence>
<dbReference type="PRINTS" id="PR00775">
    <property type="entry name" value="HEATSHOCK90"/>
</dbReference>
<dbReference type="Proteomes" id="UP001470230">
    <property type="component" value="Unassembled WGS sequence"/>
</dbReference>
<evidence type="ECO:0000256" key="5">
    <source>
        <dbReference type="SAM" id="MobiDB-lite"/>
    </source>
</evidence>
<keyword evidence="2" id="KW-0547">Nucleotide-binding</keyword>
<dbReference type="SUPFAM" id="SSF110942">
    <property type="entry name" value="HSP90 C-terminal domain"/>
    <property type="match status" value="1"/>
</dbReference>
<dbReference type="HAMAP" id="MF_00505">
    <property type="entry name" value="HSP90"/>
    <property type="match status" value="1"/>
</dbReference>
<evidence type="ECO:0000313" key="7">
    <source>
        <dbReference type="EMBL" id="KAK8866626.1"/>
    </source>
</evidence>
<comment type="caution">
    <text evidence="6">The sequence shown here is derived from an EMBL/GenBank/DDBJ whole genome shotgun (WGS) entry which is preliminary data.</text>
</comment>
<name>A0ABR2IPU4_9EUKA</name>
<dbReference type="SUPFAM" id="SSF54211">
    <property type="entry name" value="Ribosomal protein S5 domain 2-like"/>
    <property type="match status" value="1"/>
</dbReference>
<dbReference type="InterPro" id="IPR020575">
    <property type="entry name" value="Hsp90_N"/>
</dbReference>
<dbReference type="InterPro" id="IPR019805">
    <property type="entry name" value="Heat_shock_protein_90_CS"/>
</dbReference>
<dbReference type="Pfam" id="PF00183">
    <property type="entry name" value="HSP90"/>
    <property type="match status" value="1"/>
</dbReference>
<evidence type="ECO:0000313" key="8">
    <source>
        <dbReference type="Proteomes" id="UP001470230"/>
    </source>
</evidence>
<dbReference type="Gene3D" id="1.20.120.790">
    <property type="entry name" value="Heat shock protein 90, C-terminal domain"/>
    <property type="match status" value="1"/>
</dbReference>
<dbReference type="PANTHER" id="PTHR11528">
    <property type="entry name" value="HEAT SHOCK PROTEIN 90 FAMILY MEMBER"/>
    <property type="match status" value="1"/>
</dbReference>
<dbReference type="PIRSF" id="PIRSF002583">
    <property type="entry name" value="Hsp90"/>
    <property type="match status" value="1"/>
</dbReference>
<feature type="region of interest" description="Disordered" evidence="5">
    <location>
        <begin position="217"/>
        <end position="248"/>
    </location>
</feature>
<comment type="similarity">
    <text evidence="1">Belongs to the heat shock protein 90 family.</text>
</comment>
<dbReference type="Gene3D" id="3.40.50.11260">
    <property type="match status" value="1"/>
</dbReference>
<sequence>MSGTEVENFEFQAEINQLMSLIINAFYTNKEIFLRELISNASDACDKIRYESLKNPERLGNQKELWIRIKPDKENRVLSIIDSGIGMTKSHLINNLGTIARSGTRQFMQAIEEGADLSLIGQFGVGFFSAFLVADKVVVTSHHPDDDQYVWESEAGQNFTIRRDTEGEDLIRGTKIDLYLKEDCVEFLEEKKLKDLIKKHSEFIGYPIYLYEEKTKEEEVTDDEDDEKKDEEKKEDEDKIEEVKDEDEEKKDKKKKKITRIEHEWEVINKNKPLWLRNTSEITEDEYAEFYKSISNDWEKHLAVKHFHTEGDVNFTVLLFVPRRAPYDLFEPKKKLNNIKLYVRRVFVMDNCEDLIPDWLNFLRGIVDSDDLPLNISRETLQQNRIIKLIKKNIIKRSIELFNEIAEKKDDFKIFYEQFSKNIKLGIHEDSTNRPKLAKLLRFNSTQSPEDLTSLDEYVERMKEGQKGIYWISGESKEAVMNSPMLEYFRQKGIEVLFLVDPIDEYCFQQLKDYSDHKLLCITKENCEIDETEEEKKEFEELKAKYEPACKKIKDIIGSDCEKVVVSKRLVVTPCVIVTGEYGWTANFQRLMNAQALRDTTMSSYMQPKKTLELNCKHPVVAKLANQLETDESDKAVKDMLSLLWDTALLSSGFNLANPAGFAGRINRMVAAALDVADQLEELPPIVEPSTEAKEGDASASADTADLEKFDDVD</sequence>
<dbReference type="Pfam" id="PF13589">
    <property type="entry name" value="HATPase_c_3"/>
    <property type="match status" value="1"/>
</dbReference>
<accession>A0ABR2IPU4</accession>
<evidence type="ECO:0000256" key="1">
    <source>
        <dbReference type="ARBA" id="ARBA00008239"/>
    </source>
</evidence>
<dbReference type="EMBL" id="JAPFFF010000015">
    <property type="protein sequence ID" value="KAK8866577.1"/>
    <property type="molecule type" value="Genomic_DNA"/>
</dbReference>
<evidence type="ECO:0000313" key="6">
    <source>
        <dbReference type="EMBL" id="KAK8866577.1"/>
    </source>
</evidence>
<dbReference type="NCBIfam" id="NF003555">
    <property type="entry name" value="PRK05218.1"/>
    <property type="match status" value="1"/>
</dbReference>
<dbReference type="InterPro" id="IPR020568">
    <property type="entry name" value="Ribosomal_Su5_D2-typ_SF"/>
</dbReference>
<dbReference type="InterPro" id="IPR036890">
    <property type="entry name" value="HATPase_C_sf"/>
</dbReference>